<dbReference type="InterPro" id="IPR024370">
    <property type="entry name" value="PBP_domain"/>
</dbReference>
<evidence type="ECO:0000256" key="5">
    <source>
        <dbReference type="ARBA" id="ARBA00022448"/>
    </source>
</evidence>
<dbReference type="AlphaFoldDB" id="A0A1I4MTV1"/>
<reference evidence="13 14" key="1">
    <citation type="submission" date="2016-10" db="EMBL/GenBank/DDBJ databases">
        <authorList>
            <person name="de Groot N.N."/>
        </authorList>
    </citation>
    <scope>NUCLEOTIDE SEQUENCE [LARGE SCALE GENOMIC DNA]</scope>
    <source>
        <strain evidence="13 14">CGMCC 1.6134</strain>
    </source>
</reference>
<comment type="function">
    <text evidence="10">Involved in the system for phosphate transport across the cytoplasmic membrane.</text>
</comment>
<feature type="signal peptide" evidence="10">
    <location>
        <begin position="1"/>
        <end position="19"/>
    </location>
</feature>
<dbReference type="InterPro" id="IPR050811">
    <property type="entry name" value="Phosphate_ABC_transporter"/>
</dbReference>
<evidence type="ECO:0000256" key="2">
    <source>
        <dbReference type="ARBA" id="ARBA00004193"/>
    </source>
</evidence>
<evidence type="ECO:0000256" key="7">
    <source>
        <dbReference type="ARBA" id="ARBA00022729"/>
    </source>
</evidence>
<evidence type="ECO:0000313" key="13">
    <source>
        <dbReference type="EMBL" id="SFM06724.1"/>
    </source>
</evidence>
<accession>A0A1I4MTV1</accession>
<evidence type="ECO:0000256" key="1">
    <source>
        <dbReference type="ARBA" id="ARBA00002841"/>
    </source>
</evidence>
<evidence type="ECO:0000256" key="11">
    <source>
        <dbReference type="SAM" id="MobiDB-lite"/>
    </source>
</evidence>
<comment type="similarity">
    <text evidence="3 10">Belongs to the PstS family.</text>
</comment>
<name>A0A1I4MTV1_9BACI</name>
<dbReference type="PANTHER" id="PTHR30570:SF1">
    <property type="entry name" value="PHOSPHATE-BINDING PROTEIN PSTS"/>
    <property type="match status" value="1"/>
</dbReference>
<dbReference type="EMBL" id="FOTY01000013">
    <property type="protein sequence ID" value="SFM06724.1"/>
    <property type="molecule type" value="Genomic_DNA"/>
</dbReference>
<protein>
    <recommendedName>
        <fullName evidence="10">Phosphate-binding protein</fullName>
    </recommendedName>
</protein>
<keyword evidence="9 10" id="KW-0449">Lipoprotein</keyword>
<dbReference type="STRING" id="266892.SAMN04488054_11359"/>
<keyword evidence="5 10" id="KW-0813">Transport</keyword>
<keyword evidence="8 10" id="KW-0564">Palmitate</keyword>
<keyword evidence="10" id="KW-1003">Cell membrane</keyword>
<keyword evidence="10" id="KW-0472">Membrane</keyword>
<comment type="subunit">
    <text evidence="4 10">The complex is composed of two ATP-binding proteins (PstB), two transmembrane proteins (PstC and PstA) and a solute-binding protein (PstS).</text>
</comment>
<dbReference type="Pfam" id="PF12849">
    <property type="entry name" value="PBP_like_2"/>
    <property type="match status" value="1"/>
</dbReference>
<keyword evidence="7 10" id="KW-0732">Signal</keyword>
<evidence type="ECO:0000256" key="3">
    <source>
        <dbReference type="ARBA" id="ARBA00008725"/>
    </source>
</evidence>
<evidence type="ECO:0000256" key="8">
    <source>
        <dbReference type="ARBA" id="ARBA00023139"/>
    </source>
</evidence>
<keyword evidence="6 10" id="KW-0592">Phosphate transport</keyword>
<dbReference type="SUPFAM" id="SSF53850">
    <property type="entry name" value="Periplasmic binding protein-like II"/>
    <property type="match status" value="1"/>
</dbReference>
<dbReference type="Gene3D" id="3.40.190.10">
    <property type="entry name" value="Periplasmic binding protein-like II"/>
    <property type="match status" value="2"/>
</dbReference>
<evidence type="ECO:0000256" key="10">
    <source>
        <dbReference type="RuleBase" id="RU367119"/>
    </source>
</evidence>
<gene>
    <name evidence="13" type="ORF">SAMN04488054_11359</name>
</gene>
<dbReference type="GO" id="GO:0005886">
    <property type="term" value="C:plasma membrane"/>
    <property type="evidence" value="ECO:0007669"/>
    <property type="project" value="UniProtKB-SubCell"/>
</dbReference>
<evidence type="ECO:0000256" key="4">
    <source>
        <dbReference type="ARBA" id="ARBA00011529"/>
    </source>
</evidence>
<feature type="chain" id="PRO_5027148351" description="Phosphate-binding protein" evidence="10">
    <location>
        <begin position="20"/>
        <end position="356"/>
    </location>
</feature>
<dbReference type="PANTHER" id="PTHR30570">
    <property type="entry name" value="PERIPLASMIC PHOSPHATE BINDING COMPONENT OF PHOSPHATE ABC TRANSPORTER"/>
    <property type="match status" value="1"/>
</dbReference>
<organism evidence="13 14">
    <name type="scientific">Salibacterium qingdaonense</name>
    <dbReference type="NCBI Taxonomy" id="266892"/>
    <lineage>
        <taxon>Bacteria</taxon>
        <taxon>Bacillati</taxon>
        <taxon>Bacillota</taxon>
        <taxon>Bacilli</taxon>
        <taxon>Bacillales</taxon>
        <taxon>Bacillaceae</taxon>
    </lineage>
</organism>
<sequence length="356" mass="37620">MSMKKVWLFIALAAIVAFAAACGGGSSEESEGSGNGESTEETSGGDGSSEEASSGEGSSEGSSSGSGEEISGEVAIDGSSTVFPIMEAVSEEYTTEHSNVQAPVGVSGSGGGFEKFIAGETDLSNASREIADEEASALEENGISYFEMTLAYDGISVVVNQQNDFIDHLTVEELKQIWVDGGAETWSDVRSEWPDKQIQRFSPGTDSGTYDYFHETILEGDDINRNAQLSEDDNVLVQGVQGSPNGIAYFGYAYYAENQDSLKVVPIDNGDGPVEPSEETINDGSYAPLSRPLFTYVKESSLQEPQVLDYVQFLNENAGDLALEVGYVNASEEVYQENATKIEEAAGSGSGSGSGE</sequence>
<evidence type="ECO:0000313" key="14">
    <source>
        <dbReference type="Proteomes" id="UP000199668"/>
    </source>
</evidence>
<comment type="subcellular location">
    <subcellularLocation>
        <location evidence="2 10">Cell membrane</location>
        <topology evidence="2 10">Lipid-anchor</topology>
    </subcellularLocation>
</comment>
<dbReference type="GO" id="GO:0006817">
    <property type="term" value="P:phosphate ion transport"/>
    <property type="evidence" value="ECO:0007669"/>
    <property type="project" value="UniProtKB-UniRule"/>
</dbReference>
<dbReference type="GO" id="GO:0042301">
    <property type="term" value="F:phosphate ion binding"/>
    <property type="evidence" value="ECO:0007669"/>
    <property type="project" value="UniProtKB-UniRule"/>
</dbReference>
<dbReference type="CDD" id="cd13654">
    <property type="entry name" value="PBP2_phosphate_like_2"/>
    <property type="match status" value="1"/>
</dbReference>
<evidence type="ECO:0000256" key="9">
    <source>
        <dbReference type="ARBA" id="ARBA00023288"/>
    </source>
</evidence>
<evidence type="ECO:0000256" key="6">
    <source>
        <dbReference type="ARBA" id="ARBA00022592"/>
    </source>
</evidence>
<feature type="domain" description="PBP" evidence="12">
    <location>
        <begin position="68"/>
        <end position="314"/>
    </location>
</feature>
<dbReference type="NCBIfam" id="TIGR02136">
    <property type="entry name" value="ptsS_2"/>
    <property type="match status" value="1"/>
</dbReference>
<dbReference type="PROSITE" id="PS51257">
    <property type="entry name" value="PROKAR_LIPOPROTEIN"/>
    <property type="match status" value="1"/>
</dbReference>
<evidence type="ECO:0000259" key="12">
    <source>
        <dbReference type="Pfam" id="PF12849"/>
    </source>
</evidence>
<feature type="compositionally biased region" description="Low complexity" evidence="11">
    <location>
        <begin position="50"/>
        <end position="73"/>
    </location>
</feature>
<dbReference type="Proteomes" id="UP000199668">
    <property type="component" value="Unassembled WGS sequence"/>
</dbReference>
<proteinExistence type="inferred from homology"/>
<comment type="function">
    <text evidence="1">Part of the ABC transporter complex PstSACB involved in phosphate import.</text>
</comment>
<dbReference type="InterPro" id="IPR011862">
    <property type="entry name" value="Phos-bd"/>
</dbReference>
<keyword evidence="14" id="KW-1185">Reference proteome</keyword>
<feature type="region of interest" description="Disordered" evidence="11">
    <location>
        <begin position="24"/>
        <end position="76"/>
    </location>
</feature>